<keyword evidence="2" id="KW-1185">Reference proteome</keyword>
<name>A0A9Q1QQY2_9CARY</name>
<proteinExistence type="predicted"/>
<protein>
    <submittedName>
        <fullName evidence="1">Uncharacterized protein</fullName>
    </submittedName>
</protein>
<sequence>MHQARISFSGIQTRSSWSLNEQVATTLLSFLPSCSNLHFCQSAPYASIEEPSLKSQPLNLQSSEPVWTTFWLMDVEGSRPQLKVVSFPLLFYSDLGFCKRCHRDRAISEANGNIEVKEYQTYQSRSTWALQAMNPHEPISISLSKQRSSTTLNWVPLDVKDTSSFNPMKQIETATITIHIKQGDAPCLTWPVTLLQSVCTSSQNVLEPLMGAELHRISIPI</sequence>
<organism evidence="1 2">
    <name type="scientific">Carnegiea gigantea</name>
    <dbReference type="NCBI Taxonomy" id="171969"/>
    <lineage>
        <taxon>Eukaryota</taxon>
        <taxon>Viridiplantae</taxon>
        <taxon>Streptophyta</taxon>
        <taxon>Embryophyta</taxon>
        <taxon>Tracheophyta</taxon>
        <taxon>Spermatophyta</taxon>
        <taxon>Magnoliopsida</taxon>
        <taxon>eudicotyledons</taxon>
        <taxon>Gunneridae</taxon>
        <taxon>Pentapetalae</taxon>
        <taxon>Caryophyllales</taxon>
        <taxon>Cactineae</taxon>
        <taxon>Cactaceae</taxon>
        <taxon>Cactoideae</taxon>
        <taxon>Echinocereeae</taxon>
        <taxon>Carnegiea</taxon>
    </lineage>
</organism>
<reference evidence="1" key="1">
    <citation type="submission" date="2022-04" db="EMBL/GenBank/DDBJ databases">
        <title>Carnegiea gigantea Genome sequencing and assembly v2.</title>
        <authorList>
            <person name="Copetti D."/>
            <person name="Sanderson M.J."/>
            <person name="Burquez A."/>
            <person name="Wojciechowski M.F."/>
        </authorList>
    </citation>
    <scope>NUCLEOTIDE SEQUENCE</scope>
    <source>
        <strain evidence="1">SGP5-SGP5p</strain>
        <tissue evidence="1">Aerial part</tissue>
    </source>
</reference>
<accession>A0A9Q1QQY2</accession>
<evidence type="ECO:0000313" key="2">
    <source>
        <dbReference type="Proteomes" id="UP001153076"/>
    </source>
</evidence>
<gene>
    <name evidence="1" type="ORF">Cgig2_004140</name>
</gene>
<dbReference type="AlphaFoldDB" id="A0A9Q1QQY2"/>
<dbReference type="EMBL" id="JAKOGI010000025">
    <property type="protein sequence ID" value="KAJ8449085.1"/>
    <property type="molecule type" value="Genomic_DNA"/>
</dbReference>
<comment type="caution">
    <text evidence="1">The sequence shown here is derived from an EMBL/GenBank/DDBJ whole genome shotgun (WGS) entry which is preliminary data.</text>
</comment>
<dbReference type="Proteomes" id="UP001153076">
    <property type="component" value="Unassembled WGS sequence"/>
</dbReference>
<evidence type="ECO:0000313" key="1">
    <source>
        <dbReference type="EMBL" id="KAJ8449085.1"/>
    </source>
</evidence>